<dbReference type="Gene3D" id="3.40.50.150">
    <property type="entry name" value="Vaccinia Virus protein VP39"/>
    <property type="match status" value="1"/>
</dbReference>
<dbReference type="GO" id="GO:0043527">
    <property type="term" value="C:tRNA methyltransferase complex"/>
    <property type="evidence" value="ECO:0007669"/>
    <property type="project" value="TreeGrafter"/>
</dbReference>
<dbReference type="Proteomes" id="UP000187495">
    <property type="component" value="Unassembled WGS sequence"/>
</dbReference>
<organism evidence="8 9">
    <name type="scientific">Moraxella cuniculi DSM 21768</name>
    <dbReference type="NCBI Taxonomy" id="1122245"/>
    <lineage>
        <taxon>Bacteria</taxon>
        <taxon>Pseudomonadati</taxon>
        <taxon>Pseudomonadota</taxon>
        <taxon>Gammaproteobacteria</taxon>
        <taxon>Moraxellales</taxon>
        <taxon>Moraxellaceae</taxon>
        <taxon>Moraxella</taxon>
    </lineage>
</organism>
<dbReference type="STRING" id="34061.B0189_03855"/>
<keyword evidence="5" id="KW-0808">Transferase</keyword>
<dbReference type="GO" id="GO:0008176">
    <property type="term" value="F:tRNA (guanine(46)-N7)-methyltransferase activity"/>
    <property type="evidence" value="ECO:0007669"/>
    <property type="project" value="UniProtKB-EC"/>
</dbReference>
<evidence type="ECO:0000256" key="2">
    <source>
        <dbReference type="ARBA" id="ARBA00003015"/>
    </source>
</evidence>
<dbReference type="EMBL" id="FTNU01000005">
    <property type="protein sequence ID" value="SIR87192.1"/>
    <property type="molecule type" value="Genomic_DNA"/>
</dbReference>
<keyword evidence="6" id="KW-0949">S-adenosyl-L-methionine</keyword>
<dbReference type="PANTHER" id="PTHR23417:SF14">
    <property type="entry name" value="PENTACOTRIPEPTIDE-REPEAT REGION OF PRORP DOMAIN-CONTAINING PROTEIN"/>
    <property type="match status" value="1"/>
</dbReference>
<evidence type="ECO:0000256" key="4">
    <source>
        <dbReference type="ARBA" id="ARBA00022603"/>
    </source>
</evidence>
<protein>
    <recommendedName>
        <fullName evidence="3">tRNA (guanine(46)-N(7))-methyltransferase</fullName>
        <ecNumber evidence="3">2.1.1.33</ecNumber>
    </recommendedName>
</protein>
<comment type="catalytic activity">
    <reaction evidence="1">
        <text>guanosine(46) in tRNA + S-adenosyl-L-methionine = N(7)-methylguanosine(46) in tRNA + S-adenosyl-L-homocysteine</text>
        <dbReference type="Rhea" id="RHEA:42708"/>
        <dbReference type="Rhea" id="RHEA-COMP:10188"/>
        <dbReference type="Rhea" id="RHEA-COMP:10189"/>
        <dbReference type="ChEBI" id="CHEBI:57856"/>
        <dbReference type="ChEBI" id="CHEBI:59789"/>
        <dbReference type="ChEBI" id="CHEBI:74269"/>
        <dbReference type="ChEBI" id="CHEBI:74480"/>
        <dbReference type="EC" id="2.1.1.33"/>
    </reaction>
</comment>
<dbReference type="PANTHER" id="PTHR23417">
    <property type="entry name" value="3-DEOXY-D-MANNO-OCTULOSONIC-ACID TRANSFERASE/TRNA GUANINE-N 7 - -METHYLTRANSFERASE"/>
    <property type="match status" value="1"/>
</dbReference>
<evidence type="ECO:0000256" key="6">
    <source>
        <dbReference type="ARBA" id="ARBA00022691"/>
    </source>
</evidence>
<dbReference type="AlphaFoldDB" id="A0A1N7EGB0"/>
<dbReference type="RefSeq" id="WP_076554997.1">
    <property type="nucleotide sequence ID" value="NZ_FTNU01000005.1"/>
</dbReference>
<comment type="function">
    <text evidence="2">Catalyzes the formation of N(7)-methylguanine at position 46 (m7G46) in tRNA.</text>
</comment>
<evidence type="ECO:0000256" key="1">
    <source>
        <dbReference type="ARBA" id="ARBA00000142"/>
    </source>
</evidence>
<dbReference type="CDD" id="cd02440">
    <property type="entry name" value="AdoMet_MTases"/>
    <property type="match status" value="1"/>
</dbReference>
<dbReference type="InterPro" id="IPR003358">
    <property type="entry name" value="tRNA_(Gua-N-7)_MeTrfase_Trmb"/>
</dbReference>
<dbReference type="InterPro" id="IPR029063">
    <property type="entry name" value="SAM-dependent_MTases_sf"/>
</dbReference>
<dbReference type="EC" id="2.1.1.33" evidence="3"/>
<proteinExistence type="predicted"/>
<sequence>MITKQPSHQFERIFSTAHLHAPKNLDTDSISQLSKWQQSKLPLYLEIGAGKGKHALLFAKENPESRLIAVERTSEKFTAFDKQASVDILENLIYIHADAIAFTAHFIAPNTLDGAFILYPNPEPSNKNQRWLNMPFFEFLLSRLKPNAQIVLASNITAYIDEACARLDEVWQLPYQKRVIDKQSARTHFEIKYLARGEHCQELLIKKPEGYRTRFDDFFAKGDM</sequence>
<gene>
    <name evidence="8" type="ORF">SAMN02745664_1057</name>
</gene>
<keyword evidence="4 8" id="KW-0489">Methyltransferase</keyword>
<evidence type="ECO:0000256" key="5">
    <source>
        <dbReference type="ARBA" id="ARBA00022679"/>
    </source>
</evidence>
<evidence type="ECO:0000313" key="8">
    <source>
        <dbReference type="EMBL" id="SIR87192.1"/>
    </source>
</evidence>
<accession>A0A1N7EGB0</accession>
<name>A0A1N7EGB0_9GAMM</name>
<keyword evidence="9" id="KW-1185">Reference proteome</keyword>
<evidence type="ECO:0000256" key="7">
    <source>
        <dbReference type="ARBA" id="ARBA00022694"/>
    </source>
</evidence>
<keyword evidence="7" id="KW-0819">tRNA processing</keyword>
<evidence type="ECO:0000313" key="9">
    <source>
        <dbReference type="Proteomes" id="UP000187495"/>
    </source>
</evidence>
<reference evidence="9" key="1">
    <citation type="submission" date="2017-01" db="EMBL/GenBank/DDBJ databases">
        <authorList>
            <person name="Varghese N."/>
            <person name="Submissions S."/>
        </authorList>
    </citation>
    <scope>NUCLEOTIDE SEQUENCE [LARGE SCALE GENOMIC DNA]</scope>
    <source>
        <strain evidence="9">DSM 21768</strain>
    </source>
</reference>
<dbReference type="Pfam" id="PF02390">
    <property type="entry name" value="Methyltransf_4"/>
    <property type="match status" value="1"/>
</dbReference>
<dbReference type="PROSITE" id="PS51625">
    <property type="entry name" value="SAM_MT_TRMB"/>
    <property type="match status" value="1"/>
</dbReference>
<dbReference type="SUPFAM" id="SSF53335">
    <property type="entry name" value="S-adenosyl-L-methionine-dependent methyltransferases"/>
    <property type="match status" value="1"/>
</dbReference>
<evidence type="ECO:0000256" key="3">
    <source>
        <dbReference type="ARBA" id="ARBA00011977"/>
    </source>
</evidence>